<reference evidence="1" key="1">
    <citation type="submission" date="2021-02" db="EMBL/GenBank/DDBJ databases">
        <authorList>
            <person name="Nowell W R."/>
        </authorList>
    </citation>
    <scope>NUCLEOTIDE SEQUENCE</scope>
</reference>
<keyword evidence="4" id="KW-1185">Reference proteome</keyword>
<proteinExistence type="predicted"/>
<dbReference type="AlphaFoldDB" id="A0A813YEY4"/>
<evidence type="ECO:0000313" key="3">
    <source>
        <dbReference type="EMBL" id="CAF1164964.1"/>
    </source>
</evidence>
<gene>
    <name evidence="3" type="ORF">BJG266_LOCUS24857</name>
    <name evidence="1" type="ORF">QVE165_LOCUS8526</name>
    <name evidence="2" type="ORF">QVE165_LOCUS8713</name>
</gene>
<dbReference type="Proteomes" id="UP000663877">
    <property type="component" value="Unassembled WGS sequence"/>
</dbReference>
<dbReference type="EMBL" id="CAJNOM010000038">
    <property type="protein sequence ID" value="CAF0883189.1"/>
    <property type="molecule type" value="Genomic_DNA"/>
</dbReference>
<dbReference type="OrthoDB" id="10160585at2759"/>
<comment type="caution">
    <text evidence="1">The sequence shown here is derived from an EMBL/GenBank/DDBJ whole genome shotgun (WGS) entry which is preliminary data.</text>
</comment>
<dbReference type="Proteomes" id="UP000663832">
    <property type="component" value="Unassembled WGS sequence"/>
</dbReference>
<accession>A0A813YEY4</accession>
<dbReference type="EMBL" id="CAJNOI010000182">
    <property type="protein sequence ID" value="CAF1164964.1"/>
    <property type="molecule type" value="Genomic_DNA"/>
</dbReference>
<dbReference type="EMBL" id="CAJNOM010000039">
    <property type="protein sequence ID" value="CAF0886651.1"/>
    <property type="molecule type" value="Genomic_DNA"/>
</dbReference>
<name>A0A813YEY4_9BILA</name>
<protein>
    <submittedName>
        <fullName evidence="1">Uncharacterized protein</fullName>
    </submittedName>
</protein>
<sequence length="187" mass="20607">MFPASIHRLQNRITIEQYVFSITRTFGDRIVKSCGNLSLPPIDKIMLIELMVLHRIYVGGHLCNLINPITLLNGQPTPEVVQTASNDLPTIYPLSVTVTATSTLYIITFPPEMDNVLLLTCISTSTNPPNVTEIVQGVASGSQIAFEFDGQLTEYIGFTNNSINSSKLQSTFNEVFSIQCPISLNNI</sequence>
<organism evidence="1 4">
    <name type="scientific">Adineta steineri</name>
    <dbReference type="NCBI Taxonomy" id="433720"/>
    <lineage>
        <taxon>Eukaryota</taxon>
        <taxon>Metazoa</taxon>
        <taxon>Spiralia</taxon>
        <taxon>Gnathifera</taxon>
        <taxon>Rotifera</taxon>
        <taxon>Eurotatoria</taxon>
        <taxon>Bdelloidea</taxon>
        <taxon>Adinetida</taxon>
        <taxon>Adinetidae</taxon>
        <taxon>Adineta</taxon>
    </lineage>
</organism>
<evidence type="ECO:0000313" key="1">
    <source>
        <dbReference type="EMBL" id="CAF0883189.1"/>
    </source>
</evidence>
<evidence type="ECO:0000313" key="4">
    <source>
        <dbReference type="Proteomes" id="UP000663832"/>
    </source>
</evidence>
<evidence type="ECO:0000313" key="2">
    <source>
        <dbReference type="EMBL" id="CAF0886651.1"/>
    </source>
</evidence>